<evidence type="ECO:0000256" key="3">
    <source>
        <dbReference type="ARBA" id="ARBA00004947"/>
    </source>
</evidence>
<feature type="domain" description="NAD-dependent epimerase/dehydratase" evidence="11">
    <location>
        <begin position="7"/>
        <end position="255"/>
    </location>
</feature>
<dbReference type="InterPro" id="IPR036291">
    <property type="entry name" value="NAD(P)-bd_dom_sf"/>
</dbReference>
<dbReference type="Gene3D" id="3.90.25.10">
    <property type="entry name" value="UDP-galactose 4-epimerase, domain 1"/>
    <property type="match status" value="1"/>
</dbReference>
<comment type="catalytic activity">
    <reaction evidence="1 10">
        <text>UDP-alpha-D-glucose = UDP-alpha-D-galactose</text>
        <dbReference type="Rhea" id="RHEA:22168"/>
        <dbReference type="ChEBI" id="CHEBI:58885"/>
        <dbReference type="ChEBI" id="CHEBI:66914"/>
        <dbReference type="EC" id="5.1.3.2"/>
    </reaction>
</comment>
<comment type="caution">
    <text evidence="12">The sequence shown here is derived from an EMBL/GenBank/DDBJ whole genome shotgun (WGS) entry which is preliminary data.</text>
</comment>
<dbReference type="Pfam" id="PF01370">
    <property type="entry name" value="Epimerase"/>
    <property type="match status" value="1"/>
</dbReference>
<dbReference type="Gene3D" id="3.40.50.720">
    <property type="entry name" value="NAD(P)-binding Rossmann-like Domain"/>
    <property type="match status" value="1"/>
</dbReference>
<dbReference type="InterPro" id="IPR001509">
    <property type="entry name" value="Epimerase_deHydtase"/>
</dbReference>
<keyword evidence="13" id="KW-1185">Reference proteome</keyword>
<dbReference type="EC" id="5.1.3.2" evidence="5 10"/>
<gene>
    <name evidence="12" type="ORF">J3R73_004590</name>
</gene>
<keyword evidence="8 10" id="KW-0413">Isomerase</keyword>
<protein>
    <recommendedName>
        <fullName evidence="6 10">UDP-glucose 4-epimerase</fullName>
        <ecNumber evidence="5 10">5.1.3.2</ecNumber>
    </recommendedName>
</protein>
<evidence type="ECO:0000256" key="10">
    <source>
        <dbReference type="RuleBase" id="RU366046"/>
    </source>
</evidence>
<dbReference type="EMBL" id="JAUSVK010000001">
    <property type="protein sequence ID" value="MDQ0394798.1"/>
    <property type="molecule type" value="Genomic_DNA"/>
</dbReference>
<dbReference type="CDD" id="cd05247">
    <property type="entry name" value="UDP_G4E_1_SDR_e"/>
    <property type="match status" value="1"/>
</dbReference>
<evidence type="ECO:0000256" key="7">
    <source>
        <dbReference type="ARBA" id="ARBA00023027"/>
    </source>
</evidence>
<evidence type="ECO:0000256" key="6">
    <source>
        <dbReference type="ARBA" id="ARBA00018569"/>
    </source>
</evidence>
<sequence>MMNDRTVLVTGGAGYIGSHACKALRRAGYLPVSFDNLAYGHEWAVKWGPLERGDLLDKARLSEVIRAYRPLGVLHFAAFAYVGESVVEPAKYYRNNVVGSLNLLEAMREEGVGTLVFSSTCATYGIPAGLPITEDTPRHPINPYGATKLHVERMIADFGPAYGLASLSLRYFNAAGADPEGEIGEDHDPETHLIPLVLDAAAGRRPDVSVFGADYDTPDGTCVRDYIHVTDLADAHVRALDALRKGVPSGAYNLGNGLGFSVREVLSTVERVTGRPVPFRVSERRPGDPAALVSDASKARAELGWEPQMPALDDIVRTAWAWHQRGASAPSDAGRAPSVPHAPLLVNPLRIEA</sequence>
<comment type="similarity">
    <text evidence="4 10">Belongs to the NAD(P)-dependent epimerase/dehydratase family.</text>
</comment>
<reference evidence="12 13" key="1">
    <citation type="submission" date="2023-07" db="EMBL/GenBank/DDBJ databases">
        <title>Genomic Encyclopedia of Type Strains, Phase IV (KMG-IV): sequencing the most valuable type-strain genomes for metagenomic binning, comparative biology and taxonomic classification.</title>
        <authorList>
            <person name="Goeker M."/>
        </authorList>
    </citation>
    <scope>NUCLEOTIDE SEQUENCE [LARGE SCALE GENOMIC DNA]</scope>
    <source>
        <strain evidence="12 13">DSM 5896</strain>
    </source>
</reference>
<dbReference type="PANTHER" id="PTHR43725:SF53">
    <property type="entry name" value="UDP-ARABINOSE 4-EPIMERASE 1"/>
    <property type="match status" value="1"/>
</dbReference>
<evidence type="ECO:0000313" key="12">
    <source>
        <dbReference type="EMBL" id="MDQ0394798.1"/>
    </source>
</evidence>
<evidence type="ECO:0000256" key="4">
    <source>
        <dbReference type="ARBA" id="ARBA00007637"/>
    </source>
</evidence>
<evidence type="ECO:0000256" key="1">
    <source>
        <dbReference type="ARBA" id="ARBA00000083"/>
    </source>
</evidence>
<dbReference type="NCBIfam" id="TIGR01179">
    <property type="entry name" value="galE"/>
    <property type="match status" value="1"/>
</dbReference>
<comment type="cofactor">
    <cofactor evidence="2 10">
        <name>NAD(+)</name>
        <dbReference type="ChEBI" id="CHEBI:57540"/>
    </cofactor>
</comment>
<evidence type="ECO:0000256" key="5">
    <source>
        <dbReference type="ARBA" id="ARBA00013189"/>
    </source>
</evidence>
<comment type="pathway">
    <text evidence="3 10">Carbohydrate metabolism; galactose metabolism.</text>
</comment>
<dbReference type="PANTHER" id="PTHR43725">
    <property type="entry name" value="UDP-GLUCOSE 4-EPIMERASE"/>
    <property type="match status" value="1"/>
</dbReference>
<evidence type="ECO:0000256" key="8">
    <source>
        <dbReference type="ARBA" id="ARBA00023235"/>
    </source>
</evidence>
<evidence type="ECO:0000313" key="13">
    <source>
        <dbReference type="Proteomes" id="UP001237448"/>
    </source>
</evidence>
<dbReference type="SUPFAM" id="SSF51735">
    <property type="entry name" value="NAD(P)-binding Rossmann-fold domains"/>
    <property type="match status" value="1"/>
</dbReference>
<keyword evidence="9 10" id="KW-0119">Carbohydrate metabolism</keyword>
<evidence type="ECO:0000259" key="11">
    <source>
        <dbReference type="Pfam" id="PF01370"/>
    </source>
</evidence>
<dbReference type="InterPro" id="IPR005886">
    <property type="entry name" value="UDP_G4E"/>
</dbReference>
<name>A0ABU0FJL1_9HYPH</name>
<dbReference type="GO" id="GO:0050373">
    <property type="term" value="F:UDP-arabinose 4-epimerase activity"/>
    <property type="evidence" value="ECO:0007669"/>
    <property type="project" value="UniProtKB-EC"/>
</dbReference>
<proteinExistence type="inferred from homology"/>
<accession>A0ABU0FJL1</accession>
<evidence type="ECO:0000256" key="2">
    <source>
        <dbReference type="ARBA" id="ARBA00001911"/>
    </source>
</evidence>
<dbReference type="Proteomes" id="UP001237448">
    <property type="component" value="Unassembled WGS sequence"/>
</dbReference>
<evidence type="ECO:0000256" key="9">
    <source>
        <dbReference type="ARBA" id="ARBA00023277"/>
    </source>
</evidence>
<organism evidence="12 13">
    <name type="scientific">Labrys monachus</name>
    <dbReference type="NCBI Taxonomy" id="217067"/>
    <lineage>
        <taxon>Bacteria</taxon>
        <taxon>Pseudomonadati</taxon>
        <taxon>Pseudomonadota</taxon>
        <taxon>Alphaproteobacteria</taxon>
        <taxon>Hyphomicrobiales</taxon>
        <taxon>Xanthobacteraceae</taxon>
        <taxon>Labrys</taxon>
    </lineage>
</organism>
<keyword evidence="7 10" id="KW-0520">NAD</keyword>
<comment type="subunit">
    <text evidence="10">Homodimer.</text>
</comment>